<evidence type="ECO:0000313" key="3">
    <source>
        <dbReference type="EMBL" id="KAK9266963.1"/>
    </source>
</evidence>
<dbReference type="InterPro" id="IPR058581">
    <property type="entry name" value="TM_HPP"/>
</dbReference>
<keyword evidence="1" id="KW-1133">Transmembrane helix</keyword>
<proteinExistence type="predicted"/>
<feature type="transmembrane region" description="Helical" evidence="1">
    <location>
        <begin position="217"/>
        <end position="238"/>
    </location>
</feature>
<keyword evidence="1" id="KW-0472">Membrane</keyword>
<dbReference type="InterPro" id="IPR007065">
    <property type="entry name" value="HPP"/>
</dbReference>
<feature type="domain" description="HPP transmembrane region" evidence="2">
    <location>
        <begin position="93"/>
        <end position="234"/>
    </location>
</feature>
<dbReference type="PANTHER" id="PTHR33741:SF1">
    <property type="entry name" value="HPP FAMILY PROTEIN, EXPRESSED"/>
    <property type="match status" value="1"/>
</dbReference>
<gene>
    <name evidence="3" type="ORF">L1049_021527</name>
</gene>
<name>A0AAP0N6K9_LIQFO</name>
<evidence type="ECO:0000259" key="2">
    <source>
        <dbReference type="Pfam" id="PF04982"/>
    </source>
</evidence>
<evidence type="ECO:0000313" key="4">
    <source>
        <dbReference type="Proteomes" id="UP001415857"/>
    </source>
</evidence>
<feature type="transmembrane region" description="Helical" evidence="1">
    <location>
        <begin position="125"/>
        <end position="142"/>
    </location>
</feature>
<dbReference type="PANTHER" id="PTHR33741">
    <property type="entry name" value="TRANSMEMBRANE PROTEIN DDB_G0269096-RELATED"/>
    <property type="match status" value="1"/>
</dbReference>
<sequence>MQLQAHYHHHHNTIMVPPSPLSTSLRGFTSSISLLLQSHINENRGIVAERPLGFNSIDGRLVRRRRKEFGIVASSNVAAPLWDAWKPEKGSAAPSLSDVLWPSAGAFAVMAILGKIDQMLAPKGISMTIAPLGAVSAVLFAAPSSPAARKYNVFMSQISCAAIGVLALTIFGPGWLARSAGLAASIAFMIYTRSTHPPAASLPILFIDGAKLHHLNFWYAFFPGATGCILICLIVSSFSSPLLMLHLIAKET</sequence>
<reference evidence="3 4" key="1">
    <citation type="journal article" date="2024" name="Plant J.">
        <title>Genome sequences and population genomics reveal climatic adaptation and genomic divergence between two closely related sweetgum species.</title>
        <authorList>
            <person name="Xu W.Q."/>
            <person name="Ren C.Q."/>
            <person name="Zhang X.Y."/>
            <person name="Comes H.P."/>
            <person name="Liu X.H."/>
            <person name="Li Y.G."/>
            <person name="Kettle C.J."/>
            <person name="Jalonen R."/>
            <person name="Gaisberger H."/>
            <person name="Ma Y.Z."/>
            <person name="Qiu Y.X."/>
        </authorList>
    </citation>
    <scope>NUCLEOTIDE SEQUENCE [LARGE SCALE GENOMIC DNA]</scope>
    <source>
        <strain evidence="3">Hangzhou</strain>
    </source>
</reference>
<accession>A0AAP0N6K9</accession>
<keyword evidence="1" id="KW-0812">Transmembrane</keyword>
<keyword evidence="4" id="KW-1185">Reference proteome</keyword>
<organism evidence="3 4">
    <name type="scientific">Liquidambar formosana</name>
    <name type="common">Formosan gum</name>
    <dbReference type="NCBI Taxonomy" id="63359"/>
    <lineage>
        <taxon>Eukaryota</taxon>
        <taxon>Viridiplantae</taxon>
        <taxon>Streptophyta</taxon>
        <taxon>Embryophyta</taxon>
        <taxon>Tracheophyta</taxon>
        <taxon>Spermatophyta</taxon>
        <taxon>Magnoliopsida</taxon>
        <taxon>eudicotyledons</taxon>
        <taxon>Gunneridae</taxon>
        <taxon>Pentapetalae</taxon>
        <taxon>Saxifragales</taxon>
        <taxon>Altingiaceae</taxon>
        <taxon>Liquidambar</taxon>
    </lineage>
</organism>
<protein>
    <recommendedName>
        <fullName evidence="2">HPP transmembrane region domain-containing protein</fullName>
    </recommendedName>
</protein>
<feature type="transmembrane region" description="Helical" evidence="1">
    <location>
        <begin position="154"/>
        <end position="176"/>
    </location>
</feature>
<evidence type="ECO:0000256" key="1">
    <source>
        <dbReference type="SAM" id="Phobius"/>
    </source>
</evidence>
<comment type="caution">
    <text evidence="3">The sequence shown here is derived from an EMBL/GenBank/DDBJ whole genome shotgun (WGS) entry which is preliminary data.</text>
</comment>
<dbReference type="EMBL" id="JBBPBK010000043">
    <property type="protein sequence ID" value="KAK9266963.1"/>
    <property type="molecule type" value="Genomic_DNA"/>
</dbReference>
<dbReference type="AlphaFoldDB" id="A0AAP0N6K9"/>
<dbReference type="Proteomes" id="UP001415857">
    <property type="component" value="Unassembled WGS sequence"/>
</dbReference>
<dbReference type="Pfam" id="PF04982">
    <property type="entry name" value="TM_HPP"/>
    <property type="match status" value="1"/>
</dbReference>